<proteinExistence type="predicted"/>
<gene>
    <name evidence="2" type="ORF">LPLAT_LOCUS12891</name>
</gene>
<feature type="region of interest" description="Disordered" evidence="1">
    <location>
        <begin position="52"/>
        <end position="88"/>
    </location>
</feature>
<keyword evidence="3" id="KW-1185">Reference proteome</keyword>
<sequence length="122" mass="13784">MATVDKDIELENSQASEGDSFSRRILRIEKMAREIDTNLGLDRACEDSWGFHENQPDGFHGGPEEMETEREDVRKKRKAESSVSPVSISGGDSPIVFYDLRSRKTRIVEKSPEEATLRTPSI</sequence>
<evidence type="ECO:0000313" key="3">
    <source>
        <dbReference type="Proteomes" id="UP001497644"/>
    </source>
</evidence>
<dbReference type="Proteomes" id="UP001497644">
    <property type="component" value="Unassembled WGS sequence"/>
</dbReference>
<comment type="caution">
    <text evidence="2">The sequence shown here is derived from an EMBL/GenBank/DDBJ whole genome shotgun (WGS) entry which is preliminary data.</text>
</comment>
<dbReference type="EMBL" id="CAXIPU020001106">
    <property type="protein sequence ID" value="CAL1672906.1"/>
    <property type="molecule type" value="Genomic_DNA"/>
</dbReference>
<reference evidence="2" key="1">
    <citation type="submission" date="2024-04" db="EMBL/GenBank/DDBJ databases">
        <authorList>
            <consortium name="Molecular Ecology Group"/>
        </authorList>
    </citation>
    <scope>NUCLEOTIDE SEQUENCE</scope>
</reference>
<protein>
    <submittedName>
        <fullName evidence="2">Uncharacterized protein</fullName>
    </submittedName>
</protein>
<organism evidence="2 3">
    <name type="scientific">Lasius platythorax</name>
    <dbReference type="NCBI Taxonomy" id="488582"/>
    <lineage>
        <taxon>Eukaryota</taxon>
        <taxon>Metazoa</taxon>
        <taxon>Ecdysozoa</taxon>
        <taxon>Arthropoda</taxon>
        <taxon>Hexapoda</taxon>
        <taxon>Insecta</taxon>
        <taxon>Pterygota</taxon>
        <taxon>Neoptera</taxon>
        <taxon>Endopterygota</taxon>
        <taxon>Hymenoptera</taxon>
        <taxon>Apocrita</taxon>
        <taxon>Aculeata</taxon>
        <taxon>Formicoidea</taxon>
        <taxon>Formicidae</taxon>
        <taxon>Formicinae</taxon>
        <taxon>Lasius</taxon>
        <taxon>Lasius</taxon>
    </lineage>
</organism>
<dbReference type="AlphaFoldDB" id="A0AAV2N0X4"/>
<evidence type="ECO:0000256" key="1">
    <source>
        <dbReference type="SAM" id="MobiDB-lite"/>
    </source>
</evidence>
<evidence type="ECO:0000313" key="2">
    <source>
        <dbReference type="EMBL" id="CAL1672906.1"/>
    </source>
</evidence>
<name>A0AAV2N0X4_9HYME</name>
<accession>A0AAV2N0X4</accession>